<dbReference type="InterPro" id="IPR039418">
    <property type="entry name" value="LexA-like"/>
</dbReference>
<dbReference type="SUPFAM" id="SSF51306">
    <property type="entry name" value="LexA/Signal peptidase"/>
    <property type="match status" value="1"/>
</dbReference>
<keyword evidence="2" id="KW-0238">DNA-binding</keyword>
<evidence type="ECO:0000259" key="4">
    <source>
        <dbReference type="PROSITE" id="PS50943"/>
    </source>
</evidence>
<feature type="domain" description="HTH cro/C1-type" evidence="4">
    <location>
        <begin position="7"/>
        <end position="60"/>
    </location>
</feature>
<dbReference type="Proteomes" id="UP000664698">
    <property type="component" value="Unassembled WGS sequence"/>
</dbReference>
<gene>
    <name evidence="5" type="ORF">J0A67_02790</name>
</gene>
<dbReference type="Gene3D" id="1.10.260.40">
    <property type="entry name" value="lambda repressor-like DNA-binding domains"/>
    <property type="match status" value="1"/>
</dbReference>
<dbReference type="RefSeq" id="WP_206568614.1">
    <property type="nucleotide sequence ID" value="NZ_JAFKCW010000001.1"/>
</dbReference>
<keyword evidence="1" id="KW-0805">Transcription regulation</keyword>
<dbReference type="PANTHER" id="PTHR40661">
    <property type="match status" value="1"/>
</dbReference>
<dbReference type="InterPro" id="IPR001387">
    <property type="entry name" value="Cro/C1-type_HTH"/>
</dbReference>
<evidence type="ECO:0000256" key="2">
    <source>
        <dbReference type="ARBA" id="ARBA00023125"/>
    </source>
</evidence>
<name>A0ABS3BKD6_9BACT</name>
<organism evidence="5 6">
    <name type="scientific">Algoriphagus aestuariicola</name>
    <dbReference type="NCBI Taxonomy" id="1852016"/>
    <lineage>
        <taxon>Bacteria</taxon>
        <taxon>Pseudomonadati</taxon>
        <taxon>Bacteroidota</taxon>
        <taxon>Cytophagia</taxon>
        <taxon>Cytophagales</taxon>
        <taxon>Cyclobacteriaceae</taxon>
        <taxon>Algoriphagus</taxon>
    </lineage>
</organism>
<dbReference type="PROSITE" id="PS50943">
    <property type="entry name" value="HTH_CROC1"/>
    <property type="match status" value="1"/>
</dbReference>
<keyword evidence="3" id="KW-0804">Transcription</keyword>
<dbReference type="Pfam" id="PF00717">
    <property type="entry name" value="Peptidase_S24"/>
    <property type="match status" value="1"/>
</dbReference>
<dbReference type="InterPro" id="IPR015927">
    <property type="entry name" value="Peptidase_S24_S26A/B/C"/>
</dbReference>
<dbReference type="Gene3D" id="2.10.109.10">
    <property type="entry name" value="Umud Fragment, subunit A"/>
    <property type="match status" value="1"/>
</dbReference>
<evidence type="ECO:0000313" key="5">
    <source>
        <dbReference type="EMBL" id="MBN7799767.1"/>
    </source>
</evidence>
<evidence type="ECO:0000256" key="1">
    <source>
        <dbReference type="ARBA" id="ARBA00023015"/>
    </source>
</evidence>
<reference evidence="5 6" key="1">
    <citation type="submission" date="2021-03" db="EMBL/GenBank/DDBJ databases">
        <title>novel species isolated from a fishpond in China.</title>
        <authorList>
            <person name="Lu H."/>
            <person name="Cai Z."/>
        </authorList>
    </citation>
    <scope>NUCLEOTIDE SEQUENCE [LARGE SCALE GENOMIC DNA]</scope>
    <source>
        <strain evidence="5 6">JCM 31546</strain>
    </source>
</reference>
<dbReference type="InterPro" id="IPR036286">
    <property type="entry name" value="LexA/Signal_pep-like_sf"/>
</dbReference>
<dbReference type="EMBL" id="JAFKCW010000001">
    <property type="protein sequence ID" value="MBN7799767.1"/>
    <property type="molecule type" value="Genomic_DNA"/>
</dbReference>
<dbReference type="CDD" id="cd00093">
    <property type="entry name" value="HTH_XRE"/>
    <property type="match status" value="1"/>
</dbReference>
<dbReference type="Pfam" id="PF01381">
    <property type="entry name" value="HTH_3"/>
    <property type="match status" value="1"/>
</dbReference>
<dbReference type="CDD" id="cd06529">
    <property type="entry name" value="S24_LexA-like"/>
    <property type="match status" value="1"/>
</dbReference>
<comment type="caution">
    <text evidence="5">The sequence shown here is derived from an EMBL/GenBank/DDBJ whole genome shotgun (WGS) entry which is preliminary data.</text>
</comment>
<evidence type="ECO:0000256" key="3">
    <source>
        <dbReference type="ARBA" id="ARBA00023163"/>
    </source>
</evidence>
<dbReference type="PANTHER" id="PTHR40661:SF3">
    <property type="entry name" value="FELS-1 PROPHAGE TRANSCRIPTIONAL REGULATOR"/>
    <property type="match status" value="1"/>
</dbReference>
<sequence>MNLNSNLKILRKKRGITQENMADGLGISRSKLAGYESSINPPLDTLVRISDYFGVSTDILLREDLSSYSEFKLRELLETDQFLRGRKLRILTTTVDQDGRELIEVVSQRVKASYMAGFSDPEFIAELPRFSLPFLPTDRKHRVFQVDGDSMLPIQDGTWIVCEYVDDWTSIKDGERYVILTEQDGVTFKIAYNRIKEEQKLLLCSANPIYVPFEVGAEQIREVWKYRLAIS</sequence>
<keyword evidence="6" id="KW-1185">Reference proteome</keyword>
<proteinExistence type="predicted"/>
<evidence type="ECO:0000313" key="6">
    <source>
        <dbReference type="Proteomes" id="UP000664698"/>
    </source>
</evidence>
<dbReference type="InterPro" id="IPR010982">
    <property type="entry name" value="Lambda_DNA-bd_dom_sf"/>
</dbReference>
<dbReference type="SUPFAM" id="SSF47413">
    <property type="entry name" value="lambda repressor-like DNA-binding domains"/>
    <property type="match status" value="1"/>
</dbReference>
<dbReference type="SMART" id="SM00530">
    <property type="entry name" value="HTH_XRE"/>
    <property type="match status" value="1"/>
</dbReference>
<protein>
    <submittedName>
        <fullName evidence="5">LexA family transcriptional regulator</fullName>
    </submittedName>
</protein>
<accession>A0ABS3BKD6</accession>